<keyword evidence="5 8" id="KW-0472">Membrane</keyword>
<evidence type="ECO:0000256" key="8">
    <source>
        <dbReference type="SAM" id="Phobius"/>
    </source>
</evidence>
<reference evidence="11" key="1">
    <citation type="journal article" date="2014" name="Int. J. Syst. Evol. Microbiol.">
        <title>Complete genome sequence of Corynebacterium casei LMG S-19264T (=DSM 44701T), isolated from a smear-ripened cheese.</title>
        <authorList>
            <consortium name="US DOE Joint Genome Institute (JGI-PGF)"/>
            <person name="Walter F."/>
            <person name="Albersmeier A."/>
            <person name="Kalinowski J."/>
            <person name="Ruckert C."/>
        </authorList>
    </citation>
    <scope>NUCLEOTIDE SEQUENCE</scope>
    <source>
        <strain evidence="11">JCM 13064</strain>
    </source>
</reference>
<dbReference type="InterPro" id="IPR025857">
    <property type="entry name" value="MacB_PCD"/>
</dbReference>
<evidence type="ECO:0000256" key="7">
    <source>
        <dbReference type="SAM" id="MobiDB-lite"/>
    </source>
</evidence>
<feature type="region of interest" description="Disordered" evidence="7">
    <location>
        <begin position="570"/>
        <end position="591"/>
    </location>
</feature>
<evidence type="ECO:0000313" key="11">
    <source>
        <dbReference type="EMBL" id="GGK86340.1"/>
    </source>
</evidence>
<dbReference type="Proteomes" id="UP000645217">
    <property type="component" value="Unassembled WGS sequence"/>
</dbReference>
<dbReference type="Pfam" id="PF02687">
    <property type="entry name" value="FtsX"/>
    <property type="match status" value="2"/>
</dbReference>
<keyword evidence="3 8" id="KW-0812">Transmembrane</keyword>
<accession>A0A917R3F1</accession>
<organism evidence="11 12">
    <name type="scientific">Sphaerisporangium melleum</name>
    <dbReference type="NCBI Taxonomy" id="321316"/>
    <lineage>
        <taxon>Bacteria</taxon>
        <taxon>Bacillati</taxon>
        <taxon>Actinomycetota</taxon>
        <taxon>Actinomycetes</taxon>
        <taxon>Streptosporangiales</taxon>
        <taxon>Streptosporangiaceae</taxon>
        <taxon>Sphaerisporangium</taxon>
    </lineage>
</organism>
<comment type="similarity">
    <text evidence="6">Belongs to the ABC-4 integral membrane protein family.</text>
</comment>
<evidence type="ECO:0000259" key="9">
    <source>
        <dbReference type="Pfam" id="PF02687"/>
    </source>
</evidence>
<feature type="transmembrane region" description="Helical" evidence="8">
    <location>
        <begin position="400"/>
        <end position="424"/>
    </location>
</feature>
<dbReference type="GO" id="GO:0022857">
    <property type="term" value="F:transmembrane transporter activity"/>
    <property type="evidence" value="ECO:0007669"/>
    <property type="project" value="TreeGrafter"/>
</dbReference>
<feature type="domain" description="ABC3 transporter permease C-terminal" evidence="9">
    <location>
        <begin position="736"/>
        <end position="849"/>
    </location>
</feature>
<dbReference type="InterPro" id="IPR050250">
    <property type="entry name" value="Macrolide_Exporter_MacB"/>
</dbReference>
<feature type="transmembrane region" description="Helical" evidence="8">
    <location>
        <begin position="728"/>
        <end position="757"/>
    </location>
</feature>
<dbReference type="PANTHER" id="PTHR30572">
    <property type="entry name" value="MEMBRANE COMPONENT OF TRANSPORTER-RELATED"/>
    <property type="match status" value="1"/>
</dbReference>
<protein>
    <submittedName>
        <fullName evidence="11">ABC transporter substrate-binding protein</fullName>
    </submittedName>
</protein>
<dbReference type="InterPro" id="IPR003838">
    <property type="entry name" value="ABC3_permease_C"/>
</dbReference>
<feature type="transmembrane region" description="Helical" evidence="8">
    <location>
        <begin position="490"/>
        <end position="508"/>
    </location>
</feature>
<evidence type="ECO:0000256" key="6">
    <source>
        <dbReference type="ARBA" id="ARBA00038076"/>
    </source>
</evidence>
<proteinExistence type="inferred from homology"/>
<keyword evidence="12" id="KW-1185">Reference proteome</keyword>
<evidence type="ECO:0000259" key="10">
    <source>
        <dbReference type="Pfam" id="PF12704"/>
    </source>
</evidence>
<evidence type="ECO:0000256" key="1">
    <source>
        <dbReference type="ARBA" id="ARBA00004651"/>
    </source>
</evidence>
<feature type="domain" description="MacB-like periplasmic core" evidence="10">
    <location>
        <begin position="486"/>
        <end position="702"/>
    </location>
</feature>
<name>A0A917R3F1_9ACTN</name>
<reference evidence="11" key="2">
    <citation type="submission" date="2020-09" db="EMBL/GenBank/DDBJ databases">
        <authorList>
            <person name="Sun Q."/>
            <person name="Ohkuma M."/>
        </authorList>
    </citation>
    <scope>NUCLEOTIDE SEQUENCE</scope>
    <source>
        <strain evidence="11">JCM 13064</strain>
    </source>
</reference>
<evidence type="ECO:0000313" key="12">
    <source>
        <dbReference type="Proteomes" id="UP000645217"/>
    </source>
</evidence>
<feature type="domain" description="ABC3 transporter permease C-terminal" evidence="9">
    <location>
        <begin position="262"/>
        <end position="382"/>
    </location>
</feature>
<evidence type="ECO:0000256" key="3">
    <source>
        <dbReference type="ARBA" id="ARBA00022692"/>
    </source>
</evidence>
<feature type="transmembrane region" description="Helical" evidence="8">
    <location>
        <begin position="255"/>
        <end position="283"/>
    </location>
</feature>
<comment type="caution">
    <text evidence="11">The sequence shown here is derived from an EMBL/GenBank/DDBJ whole genome shotgun (WGS) entry which is preliminary data.</text>
</comment>
<dbReference type="AlphaFoldDB" id="A0A917R3F1"/>
<comment type="subcellular location">
    <subcellularLocation>
        <location evidence="1">Cell membrane</location>
        <topology evidence="1">Multi-pass membrane protein</topology>
    </subcellularLocation>
</comment>
<dbReference type="RefSeq" id="WP_189163711.1">
    <property type="nucleotide sequence ID" value="NZ_BMNT01000015.1"/>
</dbReference>
<keyword evidence="2" id="KW-1003">Cell membrane</keyword>
<feature type="transmembrane region" description="Helical" evidence="8">
    <location>
        <begin position="357"/>
        <end position="379"/>
    </location>
</feature>
<evidence type="ECO:0000256" key="5">
    <source>
        <dbReference type="ARBA" id="ARBA00023136"/>
    </source>
</evidence>
<evidence type="ECO:0000256" key="4">
    <source>
        <dbReference type="ARBA" id="ARBA00022989"/>
    </source>
</evidence>
<feature type="transmembrane region" description="Helical" evidence="8">
    <location>
        <begin position="304"/>
        <end position="337"/>
    </location>
</feature>
<feature type="transmembrane region" description="Helical" evidence="8">
    <location>
        <begin position="819"/>
        <end position="840"/>
    </location>
</feature>
<dbReference type="EMBL" id="BMNT01000015">
    <property type="protein sequence ID" value="GGK86340.1"/>
    <property type="molecule type" value="Genomic_DNA"/>
</dbReference>
<gene>
    <name evidence="11" type="ORF">GCM10007964_31140</name>
</gene>
<dbReference type="GO" id="GO:0005886">
    <property type="term" value="C:plasma membrane"/>
    <property type="evidence" value="ECO:0007669"/>
    <property type="project" value="UniProtKB-SubCell"/>
</dbReference>
<feature type="transmembrane region" description="Helical" evidence="8">
    <location>
        <begin position="430"/>
        <end position="453"/>
    </location>
</feature>
<evidence type="ECO:0000256" key="2">
    <source>
        <dbReference type="ARBA" id="ARBA00022475"/>
    </source>
</evidence>
<dbReference type="Pfam" id="PF12704">
    <property type="entry name" value="MacB_PCD"/>
    <property type="match status" value="2"/>
</dbReference>
<feature type="transmembrane region" description="Helical" evidence="8">
    <location>
        <begin position="16"/>
        <end position="36"/>
    </location>
</feature>
<keyword evidence="4 8" id="KW-1133">Transmembrane helix</keyword>
<feature type="compositionally biased region" description="Low complexity" evidence="7">
    <location>
        <begin position="570"/>
        <end position="582"/>
    </location>
</feature>
<feature type="domain" description="MacB-like periplasmic core" evidence="10">
    <location>
        <begin position="17"/>
        <end position="224"/>
    </location>
</feature>
<dbReference type="PANTHER" id="PTHR30572:SF4">
    <property type="entry name" value="ABC TRANSPORTER PERMEASE YTRF"/>
    <property type="match status" value="1"/>
</dbReference>
<feature type="transmembrane region" description="Helical" evidence="8">
    <location>
        <begin position="784"/>
        <end position="807"/>
    </location>
</feature>
<sequence>MIRATLAGLLAHRLRLLLTSLAIALGVGFIVGTFVLTDTLQAGLTHSIAASADKVDVAVLPPPGGGEKPALLSAGDLAAVRRAPGVAEAEGLVRGGAALLGKDGKAIGDVATTGVSVIGGRLNRTQVTSGAAPSAADQVVIDEDTARTRGFAIGDTARVLDATGAPHAFRVVGLFDVGVDQQLAYTGAVGFTAETARSMTGEKGFVEIDVAAAGVTPERLGGAVTAALAGRGARVLTGQELAQELAKSNGADINVLTVALLMFGLVAMLVAALVIYNTFTILVAQRTREMALLRCIGATRRQVFGSVLLESAVVGVLSSALGLLAGLGLGTAAFAALRAFGQNFPTTAEVTLTPRTTVLALAVGLVVTVGAALLPARTATRVAPVAALRVQTGEHTFRTGVLRVVFAAVFLLAGAGVTVAGVLAKPGETALYAVMGGGALSFLAVLILGPVIVRPLARFAGWLPAKLAGVPGRLALDNSHRNPGRSATTTVALTIGVTLMTLIAVITATTRATYTARLDEQFPIDYLIAPQFASMSEAGATLPRSLATTLRSRPELTSIVEIRSTDARVTAAGRSGAATGGTPQSGGGRRTAEVGAFSGPYQPVLTAGTTQGFTAGSALVAADLAGRLGTGQGGSITITTPEAGAVRLKVLGVFDPDTVPLPEITVPEQALDAYFGPLADVRLYVNAKDGVAADASRRAVEAAAQPYPTAKVRSAVEVRGQFDEALDLVLLIVGGLLGLAILISLLGIANTLSLSVYERTRESALLRALGLTRPQLRRMLSVEAMILGLIGAIVGVVLGIAYGYAAARTLMDEVLFRVPVGQVALFVVLSAAAGVLAAVLPARRAARTSIVGSLAAD</sequence>